<gene>
    <name evidence="1" type="ORF">CC86DRAFT_393245</name>
</gene>
<reference evidence="1" key="1">
    <citation type="journal article" date="2020" name="Stud. Mycol.">
        <title>101 Dothideomycetes genomes: a test case for predicting lifestyles and emergence of pathogens.</title>
        <authorList>
            <person name="Haridas S."/>
            <person name="Albert R."/>
            <person name="Binder M."/>
            <person name="Bloem J."/>
            <person name="Labutti K."/>
            <person name="Salamov A."/>
            <person name="Andreopoulos B."/>
            <person name="Baker S."/>
            <person name="Barry K."/>
            <person name="Bills G."/>
            <person name="Bluhm B."/>
            <person name="Cannon C."/>
            <person name="Castanera R."/>
            <person name="Culley D."/>
            <person name="Daum C."/>
            <person name="Ezra D."/>
            <person name="Gonzalez J."/>
            <person name="Henrissat B."/>
            <person name="Kuo A."/>
            <person name="Liang C."/>
            <person name="Lipzen A."/>
            <person name="Lutzoni F."/>
            <person name="Magnuson J."/>
            <person name="Mondo S."/>
            <person name="Nolan M."/>
            <person name="Ohm R."/>
            <person name="Pangilinan J."/>
            <person name="Park H.-J."/>
            <person name="Ramirez L."/>
            <person name="Alfaro M."/>
            <person name="Sun H."/>
            <person name="Tritt A."/>
            <person name="Yoshinaga Y."/>
            <person name="Zwiers L.-H."/>
            <person name="Turgeon B."/>
            <person name="Goodwin S."/>
            <person name="Spatafora J."/>
            <person name="Crous P."/>
            <person name="Grigoriev I."/>
        </authorList>
    </citation>
    <scope>NUCLEOTIDE SEQUENCE</scope>
    <source>
        <strain evidence="1">CBS 113818</strain>
    </source>
</reference>
<dbReference type="AlphaFoldDB" id="A0A6A7A5H2"/>
<keyword evidence="2" id="KW-1185">Reference proteome</keyword>
<proteinExistence type="predicted"/>
<dbReference type="PANTHER" id="PTHR33112:SF16">
    <property type="entry name" value="HETEROKARYON INCOMPATIBILITY DOMAIN-CONTAINING PROTEIN"/>
    <property type="match status" value="1"/>
</dbReference>
<dbReference type="Proteomes" id="UP000799424">
    <property type="component" value="Unassembled WGS sequence"/>
</dbReference>
<name>A0A6A7A5H2_9PLEO</name>
<evidence type="ECO:0000313" key="1">
    <source>
        <dbReference type="EMBL" id="KAF2828084.1"/>
    </source>
</evidence>
<organism evidence="1 2">
    <name type="scientific">Ophiobolus disseminans</name>
    <dbReference type="NCBI Taxonomy" id="1469910"/>
    <lineage>
        <taxon>Eukaryota</taxon>
        <taxon>Fungi</taxon>
        <taxon>Dikarya</taxon>
        <taxon>Ascomycota</taxon>
        <taxon>Pezizomycotina</taxon>
        <taxon>Dothideomycetes</taxon>
        <taxon>Pleosporomycetidae</taxon>
        <taxon>Pleosporales</taxon>
        <taxon>Pleosporineae</taxon>
        <taxon>Phaeosphaeriaceae</taxon>
        <taxon>Ophiobolus</taxon>
    </lineage>
</organism>
<dbReference type="EMBL" id="MU006223">
    <property type="protein sequence ID" value="KAF2828084.1"/>
    <property type="molecule type" value="Genomic_DNA"/>
</dbReference>
<evidence type="ECO:0008006" key="3">
    <source>
        <dbReference type="Google" id="ProtNLM"/>
    </source>
</evidence>
<evidence type="ECO:0000313" key="2">
    <source>
        <dbReference type="Proteomes" id="UP000799424"/>
    </source>
</evidence>
<dbReference type="OrthoDB" id="5125733at2759"/>
<protein>
    <recommendedName>
        <fullName evidence="3">Heterokaryon incompatibility domain-containing protein</fullName>
    </recommendedName>
</protein>
<sequence>MLDTIPSLTVPSIYAQWHHTVARYSSRHLTQYTDTFPAVSGLASIVSTYLTNAGENAQYVAGMWSTSIRTDLAWCSTESHPNVDRKPVRHPTYIAPSWSWASVNGKIAFSSENRSGKDTDGDASAELHTPDLTATIEKWDMQLSTRDSFGPLASARLYLRAPVVDAILEYYSASSSYFLNGPGGGPAQRIGHMTFDVPPESEGFTVVRCIALFRIAECEHARYAKEPTCGVGLAVVPVKGEEGVYRRVGRVGCLRMRWFEGVGEEGVVLV</sequence>
<accession>A0A6A7A5H2</accession>
<dbReference type="PANTHER" id="PTHR33112">
    <property type="entry name" value="DOMAIN PROTEIN, PUTATIVE-RELATED"/>
    <property type="match status" value="1"/>
</dbReference>